<feature type="domain" description="N-acetyltransferase" evidence="3">
    <location>
        <begin position="92"/>
        <end position="241"/>
    </location>
</feature>
<dbReference type="PROSITE" id="PS51186">
    <property type="entry name" value="GNAT"/>
    <property type="match status" value="1"/>
</dbReference>
<dbReference type="GO" id="GO:0008080">
    <property type="term" value="F:N-acetyltransferase activity"/>
    <property type="evidence" value="ECO:0007669"/>
    <property type="project" value="InterPro"/>
</dbReference>
<dbReference type="PANTHER" id="PTHR13947:SF37">
    <property type="entry name" value="LD18367P"/>
    <property type="match status" value="1"/>
</dbReference>
<protein>
    <submittedName>
        <fullName evidence="4">Acyl-CoA N-acyltransferase</fullName>
    </submittedName>
</protein>
<dbReference type="InterPro" id="IPR016181">
    <property type="entry name" value="Acyl_CoA_acyltransferase"/>
</dbReference>
<name>A0AAD7K2I7_9AGAR</name>
<keyword evidence="2" id="KW-0812">Transmembrane</keyword>
<proteinExistence type="predicted"/>
<evidence type="ECO:0000259" key="3">
    <source>
        <dbReference type="PROSITE" id="PS51186"/>
    </source>
</evidence>
<reference evidence="4" key="1">
    <citation type="submission" date="2023-03" db="EMBL/GenBank/DDBJ databases">
        <title>Massive genome expansion in bonnet fungi (Mycena s.s.) driven by repeated elements and novel gene families across ecological guilds.</title>
        <authorList>
            <consortium name="Lawrence Berkeley National Laboratory"/>
            <person name="Harder C.B."/>
            <person name="Miyauchi S."/>
            <person name="Viragh M."/>
            <person name="Kuo A."/>
            <person name="Thoen E."/>
            <person name="Andreopoulos B."/>
            <person name="Lu D."/>
            <person name="Skrede I."/>
            <person name="Drula E."/>
            <person name="Henrissat B."/>
            <person name="Morin E."/>
            <person name="Kohler A."/>
            <person name="Barry K."/>
            <person name="LaButti K."/>
            <person name="Morin E."/>
            <person name="Salamov A."/>
            <person name="Lipzen A."/>
            <person name="Mereny Z."/>
            <person name="Hegedus B."/>
            <person name="Baldrian P."/>
            <person name="Stursova M."/>
            <person name="Weitz H."/>
            <person name="Taylor A."/>
            <person name="Grigoriev I.V."/>
            <person name="Nagy L.G."/>
            <person name="Martin F."/>
            <person name="Kauserud H."/>
        </authorList>
    </citation>
    <scope>NUCLEOTIDE SEQUENCE</scope>
    <source>
        <strain evidence="4">CBHHK188m</strain>
    </source>
</reference>
<evidence type="ECO:0000256" key="2">
    <source>
        <dbReference type="SAM" id="Phobius"/>
    </source>
</evidence>
<keyword evidence="1" id="KW-0808">Transferase</keyword>
<gene>
    <name evidence="4" type="ORF">DFH07DRAFT_798329</name>
</gene>
<dbReference type="PANTHER" id="PTHR13947">
    <property type="entry name" value="GNAT FAMILY N-ACETYLTRANSFERASE"/>
    <property type="match status" value="1"/>
</dbReference>
<keyword evidence="2" id="KW-1133">Transmembrane helix</keyword>
<dbReference type="AlphaFoldDB" id="A0AAD7K2I7"/>
<dbReference type="Gene3D" id="3.40.630.30">
    <property type="match status" value="1"/>
</dbReference>
<dbReference type="SUPFAM" id="SSF55729">
    <property type="entry name" value="Acyl-CoA N-acyltransferases (Nat)"/>
    <property type="match status" value="1"/>
</dbReference>
<comment type="caution">
    <text evidence="4">The sequence shown here is derived from an EMBL/GenBank/DDBJ whole genome shotgun (WGS) entry which is preliminary data.</text>
</comment>
<evidence type="ECO:0000313" key="4">
    <source>
        <dbReference type="EMBL" id="KAJ7776970.1"/>
    </source>
</evidence>
<dbReference type="CDD" id="cd04301">
    <property type="entry name" value="NAT_SF"/>
    <property type="match status" value="1"/>
</dbReference>
<evidence type="ECO:0000256" key="1">
    <source>
        <dbReference type="ARBA" id="ARBA00022679"/>
    </source>
</evidence>
<keyword evidence="2" id="KW-0472">Membrane</keyword>
<dbReference type="InterPro" id="IPR000182">
    <property type="entry name" value="GNAT_dom"/>
</dbReference>
<keyword evidence="5" id="KW-1185">Reference proteome</keyword>
<organism evidence="4 5">
    <name type="scientific">Mycena maculata</name>
    <dbReference type="NCBI Taxonomy" id="230809"/>
    <lineage>
        <taxon>Eukaryota</taxon>
        <taxon>Fungi</taxon>
        <taxon>Dikarya</taxon>
        <taxon>Basidiomycota</taxon>
        <taxon>Agaricomycotina</taxon>
        <taxon>Agaricomycetes</taxon>
        <taxon>Agaricomycetidae</taxon>
        <taxon>Agaricales</taxon>
        <taxon>Marasmiineae</taxon>
        <taxon>Mycenaceae</taxon>
        <taxon>Mycena</taxon>
    </lineage>
</organism>
<sequence length="255" mass="28419">MASEGIYIRQYRPSDLPQIRALIWEAYITSDDSVTRIGRRTIRLNRTSLIAYVLGGVGLVLLSLPGGWYTSAVIIGALLSLAGVALFSEVQYTFTQVEVGFCKDALKTDIQDIAGYYGPPAAFFVAARPGHTEKPGSGFEDAEEVVGYVAFDYQPHKSPEKAELRRMIVSKSHRKHGVGGRLVRALLAHAETIPALQYIDLSTTQFHLAAQRMYERLGWELGSVHVMGGWLWKMEIRHFRKPIQEEAASLKVLVQ</sequence>
<dbReference type="Proteomes" id="UP001215280">
    <property type="component" value="Unassembled WGS sequence"/>
</dbReference>
<accession>A0AAD7K2I7</accession>
<evidence type="ECO:0000313" key="5">
    <source>
        <dbReference type="Proteomes" id="UP001215280"/>
    </source>
</evidence>
<feature type="transmembrane region" description="Helical" evidence="2">
    <location>
        <begin position="44"/>
        <end position="62"/>
    </location>
</feature>
<dbReference type="Pfam" id="PF00583">
    <property type="entry name" value="Acetyltransf_1"/>
    <property type="match status" value="1"/>
</dbReference>
<dbReference type="EMBL" id="JARJLG010000011">
    <property type="protein sequence ID" value="KAJ7776970.1"/>
    <property type="molecule type" value="Genomic_DNA"/>
</dbReference>
<dbReference type="InterPro" id="IPR050769">
    <property type="entry name" value="NAT_camello-type"/>
</dbReference>